<dbReference type="GO" id="GO:0006751">
    <property type="term" value="P:glutathione catabolic process"/>
    <property type="evidence" value="ECO:0007669"/>
    <property type="project" value="InterPro"/>
</dbReference>
<dbReference type="Gene3D" id="3.60.20.40">
    <property type="match status" value="1"/>
</dbReference>
<dbReference type="InterPro" id="IPR029055">
    <property type="entry name" value="Ntn_hydrolases_N"/>
</dbReference>
<feature type="binding site" evidence="1">
    <location>
        <position position="87"/>
    </location>
    <ligand>
        <name>L-glutamate</name>
        <dbReference type="ChEBI" id="CHEBI:29985"/>
    </ligand>
</feature>
<dbReference type="WBParaSite" id="Gr19_v10_g9575.t1">
    <property type="protein sequence ID" value="Gr19_v10_g9575.t1"/>
    <property type="gene ID" value="Gr19_v10_g9575"/>
</dbReference>
<evidence type="ECO:0000313" key="2">
    <source>
        <dbReference type="Proteomes" id="UP000887572"/>
    </source>
</evidence>
<proteinExistence type="predicted"/>
<keyword evidence="2" id="KW-1185">Reference proteome</keyword>
<dbReference type="Pfam" id="PF01019">
    <property type="entry name" value="G_glu_transpept"/>
    <property type="match status" value="2"/>
</dbReference>
<dbReference type="SUPFAM" id="SSF56235">
    <property type="entry name" value="N-terminal nucleophile aminohydrolases (Ntn hydrolases)"/>
    <property type="match status" value="1"/>
</dbReference>
<reference evidence="3" key="1">
    <citation type="submission" date="2022-11" db="UniProtKB">
        <authorList>
            <consortium name="WormBaseParasite"/>
        </authorList>
    </citation>
    <scope>IDENTIFICATION</scope>
</reference>
<dbReference type="PANTHER" id="PTHR11686">
    <property type="entry name" value="GAMMA GLUTAMYL TRANSPEPTIDASE"/>
    <property type="match status" value="1"/>
</dbReference>
<name>A0A914IG57_GLORO</name>
<dbReference type="GO" id="GO:0036374">
    <property type="term" value="F:glutathione hydrolase activity"/>
    <property type="evidence" value="ECO:0007669"/>
    <property type="project" value="InterPro"/>
</dbReference>
<evidence type="ECO:0000313" key="3">
    <source>
        <dbReference type="WBParaSite" id="Gr19_v10_g9575.t1"/>
    </source>
</evidence>
<dbReference type="PRINTS" id="PR01210">
    <property type="entry name" value="GGTRANSPTASE"/>
</dbReference>
<dbReference type="InterPro" id="IPR000101">
    <property type="entry name" value="GGT_peptidase"/>
</dbReference>
<dbReference type="GO" id="GO:0005886">
    <property type="term" value="C:plasma membrane"/>
    <property type="evidence" value="ECO:0007669"/>
    <property type="project" value="TreeGrafter"/>
</dbReference>
<dbReference type="InterPro" id="IPR043137">
    <property type="entry name" value="GGT_ssub_C"/>
</dbReference>
<protein>
    <submittedName>
        <fullName evidence="3">Gamma-glutamyltransferase</fullName>
    </submittedName>
</protein>
<dbReference type="AlphaFoldDB" id="A0A914IG57"/>
<evidence type="ECO:0000256" key="1">
    <source>
        <dbReference type="PIRSR" id="PIRSR600101-2"/>
    </source>
</evidence>
<sequence>MHRGASNFTVTISFRAAIKCARFSRFTVLAGVDAPKMFGSECIGVTNAQSSGLGWFDWHWHTFNTGGGMILTFYDAQSRSCKVIDARETAPASATDQAYEARVANRKTPRATGYHEIATPGELAGLWMAYKEFGSGRVPWSELVMPAAKLALYGFPVTEHMRTASVGTEAQIFDSPSMKSWINQRTNKLYEFGDLIKRPELAKTLERLAAADDPIELFYEGEMADEIVEEMERNGAFLSRLDLKNYKPHAEGNAVSVTSSINQWFGAVVQSDKLGIVWNDQMEDFSFPGVENCPMVIYDKHTGKVKIVIGGSGGAKIPSSIAKAVLRVLCLNETIKEAIDSPLLHNQFTPNEVVCENGTSKQLMTDLKEQFGHNMKPYDNNSVVVQAIHVAEDGFIYANGDFRRRTYMHPAGF</sequence>
<accession>A0A914IG57</accession>
<dbReference type="Proteomes" id="UP000887572">
    <property type="component" value="Unplaced"/>
</dbReference>
<organism evidence="2 3">
    <name type="scientific">Globodera rostochiensis</name>
    <name type="common">Golden nematode worm</name>
    <name type="synonym">Heterodera rostochiensis</name>
    <dbReference type="NCBI Taxonomy" id="31243"/>
    <lineage>
        <taxon>Eukaryota</taxon>
        <taxon>Metazoa</taxon>
        <taxon>Ecdysozoa</taxon>
        <taxon>Nematoda</taxon>
        <taxon>Chromadorea</taxon>
        <taxon>Rhabditida</taxon>
        <taxon>Tylenchina</taxon>
        <taxon>Tylenchomorpha</taxon>
        <taxon>Tylenchoidea</taxon>
        <taxon>Heteroderidae</taxon>
        <taxon>Heteroderinae</taxon>
        <taxon>Globodera</taxon>
    </lineage>
</organism>
<dbReference type="PANTHER" id="PTHR11686:SF9">
    <property type="entry name" value="RE13973P"/>
    <property type="match status" value="1"/>
</dbReference>